<protein>
    <submittedName>
        <fullName evidence="1">Uncharacterized protein</fullName>
    </submittedName>
</protein>
<evidence type="ECO:0000313" key="1">
    <source>
        <dbReference type="EMBL" id="JAD67656.1"/>
    </source>
</evidence>
<reference evidence="1" key="2">
    <citation type="journal article" date="2015" name="Data Brief">
        <title>Shoot transcriptome of the giant reed, Arundo donax.</title>
        <authorList>
            <person name="Barrero R.A."/>
            <person name="Guerrero F.D."/>
            <person name="Moolhuijzen P."/>
            <person name="Goolsby J.A."/>
            <person name="Tidwell J."/>
            <person name="Bellgard S.E."/>
            <person name="Bellgard M.I."/>
        </authorList>
    </citation>
    <scope>NUCLEOTIDE SEQUENCE</scope>
    <source>
        <tissue evidence="1">Shoot tissue taken approximately 20 cm above the soil surface</tissue>
    </source>
</reference>
<proteinExistence type="predicted"/>
<dbReference type="EMBL" id="GBRH01230239">
    <property type="protein sequence ID" value="JAD67656.1"/>
    <property type="molecule type" value="Transcribed_RNA"/>
</dbReference>
<sequence>MAHYYGEFSWCLPVPIA</sequence>
<organism evidence="1">
    <name type="scientific">Arundo donax</name>
    <name type="common">Giant reed</name>
    <name type="synonym">Donax arundinaceus</name>
    <dbReference type="NCBI Taxonomy" id="35708"/>
    <lineage>
        <taxon>Eukaryota</taxon>
        <taxon>Viridiplantae</taxon>
        <taxon>Streptophyta</taxon>
        <taxon>Embryophyta</taxon>
        <taxon>Tracheophyta</taxon>
        <taxon>Spermatophyta</taxon>
        <taxon>Magnoliopsida</taxon>
        <taxon>Liliopsida</taxon>
        <taxon>Poales</taxon>
        <taxon>Poaceae</taxon>
        <taxon>PACMAD clade</taxon>
        <taxon>Arundinoideae</taxon>
        <taxon>Arundineae</taxon>
        <taxon>Arundo</taxon>
    </lineage>
</organism>
<accession>A0A0A9BWJ2</accession>
<dbReference type="AlphaFoldDB" id="A0A0A9BWJ2"/>
<name>A0A0A9BWJ2_ARUDO</name>
<reference evidence="1" key="1">
    <citation type="submission" date="2014-09" db="EMBL/GenBank/DDBJ databases">
        <authorList>
            <person name="Magalhaes I.L.F."/>
            <person name="Oliveira U."/>
            <person name="Santos F.R."/>
            <person name="Vidigal T.H.D.A."/>
            <person name="Brescovit A.D."/>
            <person name="Santos A.J."/>
        </authorList>
    </citation>
    <scope>NUCLEOTIDE SEQUENCE</scope>
    <source>
        <tissue evidence="1">Shoot tissue taken approximately 20 cm above the soil surface</tissue>
    </source>
</reference>